<dbReference type="PATRIC" id="fig|762967.3.peg.1608"/>
<comment type="caution">
    <text evidence="1">The sequence shown here is derived from an EMBL/GenBank/DDBJ whole genome shotgun (WGS) entry which is preliminary data.</text>
</comment>
<evidence type="ECO:0000313" key="2">
    <source>
        <dbReference type="Proteomes" id="UP000004956"/>
    </source>
</evidence>
<dbReference type="EMBL" id="AFBQ01000304">
    <property type="protein sequence ID" value="EHY30609.1"/>
    <property type="molecule type" value="Genomic_DNA"/>
</dbReference>
<dbReference type="RefSeq" id="WP_008543257.1">
    <property type="nucleotide sequence ID" value="NZ_JH605004.1"/>
</dbReference>
<reference evidence="1 2" key="1">
    <citation type="submission" date="2011-11" db="EMBL/GenBank/DDBJ databases">
        <authorList>
            <person name="Weinstock G."/>
            <person name="Sodergren E."/>
            <person name="Clifton S."/>
            <person name="Fulton L."/>
            <person name="Fulton B."/>
            <person name="Courtney L."/>
            <person name="Fronick C."/>
            <person name="Harrison M."/>
            <person name="Strong C."/>
            <person name="Farmer C."/>
            <person name="Delahaunty K."/>
            <person name="Markovic C."/>
            <person name="Hall O."/>
            <person name="Minx P."/>
            <person name="Tomlinson C."/>
            <person name="Mitreva M."/>
            <person name="Hou S."/>
            <person name="Chen J."/>
            <person name="Wollam A."/>
            <person name="Pepin K.H."/>
            <person name="Johnson M."/>
            <person name="Bhonagiri V."/>
            <person name="Zhang X."/>
            <person name="Suruliraj S."/>
            <person name="Warren W."/>
            <person name="Chinwalla A."/>
            <person name="Mardis E.R."/>
            <person name="Wilson R.K."/>
        </authorList>
    </citation>
    <scope>NUCLEOTIDE SEQUENCE [LARGE SCALE GENOMIC DNA]</scope>
    <source>
        <strain evidence="1 2">YIT 11816</strain>
    </source>
</reference>
<dbReference type="OrthoDB" id="6007214at2"/>
<dbReference type="HOGENOM" id="CLU_698140_0_0_4"/>
<accession>H3KH03</accession>
<protein>
    <recommendedName>
        <fullName evidence="3">DUF945 domain-containing protein</fullName>
    </recommendedName>
</protein>
<sequence length="395" mass="42678">MTRRVPGTGFWVGLAVAAGAAAAGFLHWESVKLDDGLREADGITLEGGVVRVTEKSRTWLTRELDVAYEVGGDAFHWRGSASVGWGGKIALKLDTAKGLGRLIPAMGVQDWADEWLITSSVTGEPKDFTWTVKPFRLEGCAFDGMRLRTNMRTWSFEADGFRCQAPAAGGADGPVVAKMEMLRATGEHYKTLNLKTGAFLLGGVSGKRFALAYGLEPEKPKAKDEGAGVLDDVRRTETVTLEIMNPTSEGSTWDRFAMTSRLTGISDELLRRMRVVSAGAVLGGLTEAQLLVAFSALEDAFMRDGLVWELDEALLARDGNAARMAGRLAYVGPERPGAAPTLGRFTISVPDAMLGEKWKTEAAADGSMRLEGDFWVSSLELTTEHLIANDVVIIF</sequence>
<dbReference type="STRING" id="762967.HMPREF9440_02042"/>
<name>H3KH03_9BURK</name>
<keyword evidence="2" id="KW-1185">Reference proteome</keyword>
<evidence type="ECO:0008006" key="3">
    <source>
        <dbReference type="Google" id="ProtNLM"/>
    </source>
</evidence>
<gene>
    <name evidence="1" type="ORF">HMPREF9440_02042</name>
</gene>
<proteinExistence type="predicted"/>
<evidence type="ECO:0000313" key="1">
    <source>
        <dbReference type="EMBL" id="EHY30609.1"/>
    </source>
</evidence>
<organism evidence="1 2">
    <name type="scientific">Sutterella parvirubra YIT 11816</name>
    <dbReference type="NCBI Taxonomy" id="762967"/>
    <lineage>
        <taxon>Bacteria</taxon>
        <taxon>Pseudomonadati</taxon>
        <taxon>Pseudomonadota</taxon>
        <taxon>Betaproteobacteria</taxon>
        <taxon>Burkholderiales</taxon>
        <taxon>Sutterellaceae</taxon>
        <taxon>Sutterella</taxon>
    </lineage>
</organism>
<dbReference type="AlphaFoldDB" id="H3KH03"/>
<dbReference type="Proteomes" id="UP000004956">
    <property type="component" value="Unassembled WGS sequence"/>
</dbReference>